<dbReference type="PANTHER" id="PTHR46429">
    <property type="entry name" value="23S RRNA (GUANOSINE-2'-O-)-METHYLTRANSFERASE RLMB"/>
    <property type="match status" value="1"/>
</dbReference>
<reference evidence="4 5" key="1">
    <citation type="submission" date="2020-08" db="EMBL/GenBank/DDBJ databases">
        <title>Genomic Encyclopedia of Type Strains, Phase IV (KMG-IV): sequencing the most valuable type-strain genomes for metagenomic binning, comparative biology and taxonomic classification.</title>
        <authorList>
            <person name="Goeker M."/>
        </authorList>
    </citation>
    <scope>NUCLEOTIDE SEQUENCE [LARGE SCALE GENOMIC DNA]</scope>
    <source>
        <strain evidence="4 5">DSM 103725</strain>
    </source>
</reference>
<dbReference type="GO" id="GO:0032259">
    <property type="term" value="P:methylation"/>
    <property type="evidence" value="ECO:0007669"/>
    <property type="project" value="UniProtKB-KW"/>
</dbReference>
<dbReference type="EMBL" id="JACHGY010000001">
    <property type="protein sequence ID" value="MBB6429767.1"/>
    <property type="molecule type" value="Genomic_DNA"/>
</dbReference>
<dbReference type="GO" id="GO:0005829">
    <property type="term" value="C:cytosol"/>
    <property type="evidence" value="ECO:0007669"/>
    <property type="project" value="TreeGrafter"/>
</dbReference>
<dbReference type="SUPFAM" id="SSF75217">
    <property type="entry name" value="alpha/beta knot"/>
    <property type="match status" value="1"/>
</dbReference>
<dbReference type="InterPro" id="IPR001537">
    <property type="entry name" value="SpoU_MeTrfase"/>
</dbReference>
<dbReference type="InterPro" id="IPR004441">
    <property type="entry name" value="rRNA_MeTrfase_TrmH"/>
</dbReference>
<evidence type="ECO:0000256" key="1">
    <source>
        <dbReference type="ARBA" id="ARBA00022603"/>
    </source>
</evidence>
<keyword evidence="5" id="KW-1185">Reference proteome</keyword>
<dbReference type="Gene3D" id="3.30.1330.30">
    <property type="match status" value="1"/>
</dbReference>
<dbReference type="GO" id="GO:0003723">
    <property type="term" value="F:RNA binding"/>
    <property type="evidence" value="ECO:0007669"/>
    <property type="project" value="InterPro"/>
</dbReference>
<dbReference type="GO" id="GO:0008173">
    <property type="term" value="F:RNA methyltransferase activity"/>
    <property type="evidence" value="ECO:0007669"/>
    <property type="project" value="InterPro"/>
</dbReference>
<evidence type="ECO:0000256" key="2">
    <source>
        <dbReference type="ARBA" id="ARBA00022679"/>
    </source>
</evidence>
<keyword evidence="2 4" id="KW-0808">Transferase</keyword>
<protein>
    <submittedName>
        <fullName evidence="4">23S rRNA (Guanosine2251-2'-O)-methyltransferase</fullName>
        <ecNumber evidence="4">2.1.1.185</ecNumber>
    </submittedName>
</protein>
<dbReference type="InterPro" id="IPR013123">
    <property type="entry name" value="SpoU_subst-bd"/>
</dbReference>
<dbReference type="RefSeq" id="WP_184677330.1">
    <property type="nucleotide sequence ID" value="NZ_JACHGY010000001.1"/>
</dbReference>
<dbReference type="Pfam" id="PF08032">
    <property type="entry name" value="SpoU_sub_bind"/>
    <property type="match status" value="1"/>
</dbReference>
<comment type="caution">
    <text evidence="4">The sequence shown here is derived from an EMBL/GenBank/DDBJ whole genome shotgun (WGS) entry which is preliminary data.</text>
</comment>
<evidence type="ECO:0000313" key="5">
    <source>
        <dbReference type="Proteomes" id="UP000541810"/>
    </source>
</evidence>
<dbReference type="GO" id="GO:0006396">
    <property type="term" value="P:RNA processing"/>
    <property type="evidence" value="ECO:0007669"/>
    <property type="project" value="InterPro"/>
</dbReference>
<sequence length="261" mass="28181">MDTHDTPESSQNQTFLLGAIAVEAGLSAGTREVAGVWVDADMDYRKIEPVRRAAKARRIELTPLSRQELDARVGHDKHGGVVAEVGPRTFLTLDELLAHSGSERSFFVMLDGVEDPFNFGQSIRSLYAAGCHGVVVRPRNWAMADGEAPSIIARSSAGTSEFMPIALAETPEEAAEFFKAKGVVVAAAAETHEAVPLYDVDLTKPLFLLIGGEKRGVKRSFLNQADQVVQIPYGRPFEYALGTVAAVSVLGFELARQRGGK</sequence>
<proteinExistence type="predicted"/>
<organism evidence="4 5">
    <name type="scientific">Algisphaera agarilytica</name>
    <dbReference type="NCBI Taxonomy" id="1385975"/>
    <lineage>
        <taxon>Bacteria</taxon>
        <taxon>Pseudomonadati</taxon>
        <taxon>Planctomycetota</taxon>
        <taxon>Phycisphaerae</taxon>
        <taxon>Phycisphaerales</taxon>
        <taxon>Phycisphaeraceae</taxon>
        <taxon>Algisphaera</taxon>
    </lineage>
</organism>
<accession>A0A7X0LKC0</accession>
<keyword evidence="1 4" id="KW-0489">Methyltransferase</keyword>
<evidence type="ECO:0000259" key="3">
    <source>
        <dbReference type="SMART" id="SM00967"/>
    </source>
</evidence>
<dbReference type="InterPro" id="IPR029026">
    <property type="entry name" value="tRNA_m1G_MTases_N"/>
</dbReference>
<dbReference type="PANTHER" id="PTHR46429:SF1">
    <property type="entry name" value="23S RRNA (GUANOSINE-2'-O-)-METHYLTRANSFERASE RLMB"/>
    <property type="match status" value="1"/>
</dbReference>
<dbReference type="EC" id="2.1.1.185" evidence="4"/>
<dbReference type="Pfam" id="PF00588">
    <property type="entry name" value="SpoU_methylase"/>
    <property type="match status" value="1"/>
</dbReference>
<dbReference type="SUPFAM" id="SSF55315">
    <property type="entry name" value="L30e-like"/>
    <property type="match status" value="1"/>
</dbReference>
<dbReference type="Proteomes" id="UP000541810">
    <property type="component" value="Unassembled WGS sequence"/>
</dbReference>
<evidence type="ECO:0000313" key="4">
    <source>
        <dbReference type="EMBL" id="MBB6429767.1"/>
    </source>
</evidence>
<dbReference type="AlphaFoldDB" id="A0A7X0LKC0"/>
<dbReference type="InterPro" id="IPR029028">
    <property type="entry name" value="Alpha/beta_knot_MTases"/>
</dbReference>
<dbReference type="SMART" id="SM00967">
    <property type="entry name" value="SpoU_sub_bind"/>
    <property type="match status" value="1"/>
</dbReference>
<dbReference type="Gene3D" id="3.40.1280.10">
    <property type="match status" value="1"/>
</dbReference>
<feature type="domain" description="RNA 2-O ribose methyltransferase substrate binding" evidence="3">
    <location>
        <begin position="15"/>
        <end position="91"/>
    </location>
</feature>
<name>A0A7X0LKC0_9BACT</name>
<gene>
    <name evidence="4" type="ORF">HNQ40_001573</name>
</gene>
<dbReference type="InterPro" id="IPR029064">
    <property type="entry name" value="Ribosomal_eL30-like_sf"/>
</dbReference>